<gene>
    <name evidence="2" type="ORF">THS5294_03502</name>
</gene>
<dbReference type="Proteomes" id="UP000051298">
    <property type="component" value="Unassembled WGS sequence"/>
</dbReference>
<dbReference type="STRING" id="266809.PM03_02875"/>
<keyword evidence="1" id="KW-0812">Transmembrane</keyword>
<proteinExistence type="predicted"/>
<evidence type="ECO:0000313" key="3">
    <source>
        <dbReference type="Proteomes" id="UP000051298"/>
    </source>
</evidence>
<sequence length="71" mass="7443">MEWMVWIGAGMTFAGIALLVWCVAIAVKAKRAGLEGAEMELRLRGLVALNLGAVAISALGLMLVVVGIFLS</sequence>
<organism evidence="2 3">
    <name type="scientific">Thalassobacter stenotrophicus</name>
    <dbReference type="NCBI Taxonomy" id="266809"/>
    <lineage>
        <taxon>Bacteria</taxon>
        <taxon>Pseudomonadati</taxon>
        <taxon>Pseudomonadota</taxon>
        <taxon>Alphaproteobacteria</taxon>
        <taxon>Rhodobacterales</taxon>
        <taxon>Roseobacteraceae</taxon>
        <taxon>Thalassobacter</taxon>
    </lineage>
</organism>
<protein>
    <submittedName>
        <fullName evidence="2">Uncharacterized protein</fullName>
    </submittedName>
</protein>
<evidence type="ECO:0000256" key="1">
    <source>
        <dbReference type="SAM" id="Phobius"/>
    </source>
</evidence>
<dbReference type="RefSeq" id="WP_038004833.1">
    <property type="nucleotide sequence ID" value="NZ_CP107618.1"/>
</dbReference>
<feature type="transmembrane region" description="Helical" evidence="1">
    <location>
        <begin position="6"/>
        <end position="27"/>
    </location>
</feature>
<dbReference type="EMBL" id="CYRX01000033">
    <property type="protein sequence ID" value="CUH62188.1"/>
    <property type="molecule type" value="Genomic_DNA"/>
</dbReference>
<keyword evidence="1" id="KW-0472">Membrane</keyword>
<name>A0A0P1F3E0_9RHOB</name>
<evidence type="ECO:0000313" key="2">
    <source>
        <dbReference type="EMBL" id="CUH62188.1"/>
    </source>
</evidence>
<dbReference type="AlphaFoldDB" id="A0A0P1F3E0"/>
<feature type="transmembrane region" description="Helical" evidence="1">
    <location>
        <begin position="47"/>
        <end position="70"/>
    </location>
</feature>
<accession>A0A0P1F3E0</accession>
<reference evidence="2 3" key="1">
    <citation type="submission" date="2015-09" db="EMBL/GenBank/DDBJ databases">
        <authorList>
            <consortium name="Swine Surveillance"/>
        </authorList>
    </citation>
    <scope>NUCLEOTIDE SEQUENCE [LARGE SCALE GENOMIC DNA]</scope>
    <source>
        <strain evidence="2 3">CECT 5294</strain>
    </source>
</reference>
<keyword evidence="1" id="KW-1133">Transmembrane helix</keyword>